<evidence type="ECO:0000256" key="5">
    <source>
        <dbReference type="ARBA" id="ARBA00023136"/>
    </source>
</evidence>
<feature type="transmembrane region" description="Helical" evidence="7">
    <location>
        <begin position="93"/>
        <end position="113"/>
    </location>
</feature>
<comment type="subcellular location">
    <subcellularLocation>
        <location evidence="1">Cell membrane</location>
        <topology evidence="1">Single-pass membrane protein</topology>
    </subcellularLocation>
</comment>
<evidence type="ECO:0000313" key="10">
    <source>
        <dbReference type="Proteomes" id="UP000186132"/>
    </source>
</evidence>
<gene>
    <name evidence="9" type="ORF">SAMN05443575_1147</name>
</gene>
<feature type="transmembrane region" description="Helical" evidence="7">
    <location>
        <begin position="119"/>
        <end position="135"/>
    </location>
</feature>
<evidence type="ECO:0000256" key="4">
    <source>
        <dbReference type="ARBA" id="ARBA00022989"/>
    </source>
</evidence>
<sequence>MTTTDVPETPTTPPSGRVLRRSRAGRVGAGVAGGLGEYFGVDPVLFRVLFATSAFFGGAGILAYLLAWAAIPEQGTARAPIDGMLAELRRRRVPPWAVAVAIGLLVWAVAFSWWAPGPFVPVVAVVVVIVVLFGRRDLQGRSAAAPVAPAGADPAAGATVDLTKHVTAGAAAPASPATPTTPTTPPATPMSPSTPTWVGDVRSWWDESREASRRRRRRALPVKIAALGGLAASLVVLGIVDAASGIALPVYFWTALGFVGAGLLVGAALRRAPWSIAALLPVTVAGLVAFAGSHASLHDGAGDRVWRPTDVPVREYRLAFGQGVLDLRSLPAQTTARTVRVTAAAGRIRVLLPRTANVEVVANVHLGRVSTPDDGRRDGYYDDDVEGVGLRQSVLPPAGATGARTTVDVHLADGQVDVIRD</sequence>
<evidence type="ECO:0000256" key="7">
    <source>
        <dbReference type="SAM" id="Phobius"/>
    </source>
</evidence>
<reference evidence="9 10" key="1">
    <citation type="submission" date="2016-11" db="EMBL/GenBank/DDBJ databases">
        <authorList>
            <person name="Jaros S."/>
            <person name="Januszkiewicz K."/>
            <person name="Wedrychowicz H."/>
        </authorList>
    </citation>
    <scope>NUCLEOTIDE SEQUENCE [LARGE SCALE GENOMIC DNA]</scope>
    <source>
        <strain evidence="9 10">DSM 45627</strain>
    </source>
</reference>
<evidence type="ECO:0000259" key="8">
    <source>
        <dbReference type="Pfam" id="PF04024"/>
    </source>
</evidence>
<evidence type="ECO:0000256" key="1">
    <source>
        <dbReference type="ARBA" id="ARBA00004162"/>
    </source>
</evidence>
<feature type="transmembrane region" description="Helical" evidence="7">
    <location>
        <begin position="246"/>
        <end position="269"/>
    </location>
</feature>
<dbReference type="EMBL" id="FQVU01000002">
    <property type="protein sequence ID" value="SHG02047.1"/>
    <property type="molecule type" value="Genomic_DNA"/>
</dbReference>
<name>A0A1M5GE86_9ACTN</name>
<dbReference type="Proteomes" id="UP000186132">
    <property type="component" value="Unassembled WGS sequence"/>
</dbReference>
<evidence type="ECO:0000256" key="6">
    <source>
        <dbReference type="SAM" id="MobiDB-lite"/>
    </source>
</evidence>
<dbReference type="PANTHER" id="PTHR33885:SF3">
    <property type="entry name" value="PHAGE SHOCK PROTEIN C"/>
    <property type="match status" value="1"/>
</dbReference>
<keyword evidence="5 7" id="KW-0472">Membrane</keyword>
<keyword evidence="10" id="KW-1185">Reference proteome</keyword>
<protein>
    <submittedName>
        <fullName evidence="9">Phage shock protein C (PspC) family protein</fullName>
    </submittedName>
</protein>
<feature type="transmembrane region" description="Helical" evidence="7">
    <location>
        <begin position="44"/>
        <end position="72"/>
    </location>
</feature>
<evidence type="ECO:0000256" key="3">
    <source>
        <dbReference type="ARBA" id="ARBA00022692"/>
    </source>
</evidence>
<feature type="domain" description="Phage shock protein PspC N-terminal" evidence="8">
    <location>
        <begin position="19"/>
        <end position="73"/>
    </location>
</feature>
<keyword evidence="2" id="KW-1003">Cell membrane</keyword>
<evidence type="ECO:0000256" key="2">
    <source>
        <dbReference type="ARBA" id="ARBA00022475"/>
    </source>
</evidence>
<feature type="region of interest" description="Disordered" evidence="6">
    <location>
        <begin position="169"/>
        <end position="195"/>
    </location>
</feature>
<dbReference type="RefSeq" id="WP_073387410.1">
    <property type="nucleotide sequence ID" value="NZ_FQVU01000002.1"/>
</dbReference>
<keyword evidence="3 7" id="KW-0812">Transmembrane</keyword>
<dbReference type="STRING" id="1206085.SAMN05443575_1147"/>
<keyword evidence="4 7" id="KW-1133">Transmembrane helix</keyword>
<feature type="transmembrane region" description="Helical" evidence="7">
    <location>
        <begin position="220"/>
        <end position="240"/>
    </location>
</feature>
<dbReference type="OrthoDB" id="3208990at2"/>
<feature type="compositionally biased region" description="Low complexity" evidence="6">
    <location>
        <begin position="169"/>
        <end position="181"/>
    </location>
</feature>
<evidence type="ECO:0000313" key="9">
    <source>
        <dbReference type="EMBL" id="SHG02047.1"/>
    </source>
</evidence>
<organism evidence="9 10">
    <name type="scientific">Jatrophihabitans endophyticus</name>
    <dbReference type="NCBI Taxonomy" id="1206085"/>
    <lineage>
        <taxon>Bacteria</taxon>
        <taxon>Bacillati</taxon>
        <taxon>Actinomycetota</taxon>
        <taxon>Actinomycetes</taxon>
        <taxon>Jatrophihabitantales</taxon>
        <taxon>Jatrophihabitantaceae</taxon>
        <taxon>Jatrophihabitans</taxon>
    </lineage>
</organism>
<dbReference type="InterPro" id="IPR007168">
    <property type="entry name" value="Phageshock_PspC_N"/>
</dbReference>
<dbReference type="Pfam" id="PF04024">
    <property type="entry name" value="PspC"/>
    <property type="match status" value="1"/>
</dbReference>
<accession>A0A1M5GE86</accession>
<dbReference type="InterPro" id="IPR052027">
    <property type="entry name" value="PspC"/>
</dbReference>
<dbReference type="PANTHER" id="PTHR33885">
    <property type="entry name" value="PHAGE SHOCK PROTEIN C"/>
    <property type="match status" value="1"/>
</dbReference>
<feature type="transmembrane region" description="Helical" evidence="7">
    <location>
        <begin position="276"/>
        <end position="297"/>
    </location>
</feature>
<dbReference type="AlphaFoldDB" id="A0A1M5GE86"/>
<dbReference type="GO" id="GO:0005886">
    <property type="term" value="C:plasma membrane"/>
    <property type="evidence" value="ECO:0007669"/>
    <property type="project" value="UniProtKB-SubCell"/>
</dbReference>
<proteinExistence type="predicted"/>